<evidence type="ECO:0000313" key="1">
    <source>
        <dbReference type="EMBL" id="MED6143363.1"/>
    </source>
</evidence>
<keyword evidence="2" id="KW-1185">Reference proteome</keyword>
<accession>A0ABU6T5Y3</accession>
<name>A0ABU6T5Y3_9FABA</name>
<comment type="caution">
    <text evidence="1">The sequence shown here is derived from an EMBL/GenBank/DDBJ whole genome shotgun (WGS) entry which is preliminary data.</text>
</comment>
<organism evidence="1 2">
    <name type="scientific">Stylosanthes scabra</name>
    <dbReference type="NCBI Taxonomy" id="79078"/>
    <lineage>
        <taxon>Eukaryota</taxon>
        <taxon>Viridiplantae</taxon>
        <taxon>Streptophyta</taxon>
        <taxon>Embryophyta</taxon>
        <taxon>Tracheophyta</taxon>
        <taxon>Spermatophyta</taxon>
        <taxon>Magnoliopsida</taxon>
        <taxon>eudicotyledons</taxon>
        <taxon>Gunneridae</taxon>
        <taxon>Pentapetalae</taxon>
        <taxon>rosids</taxon>
        <taxon>fabids</taxon>
        <taxon>Fabales</taxon>
        <taxon>Fabaceae</taxon>
        <taxon>Papilionoideae</taxon>
        <taxon>50 kb inversion clade</taxon>
        <taxon>dalbergioids sensu lato</taxon>
        <taxon>Dalbergieae</taxon>
        <taxon>Pterocarpus clade</taxon>
        <taxon>Stylosanthes</taxon>
    </lineage>
</organism>
<proteinExistence type="predicted"/>
<gene>
    <name evidence="1" type="ORF">PIB30_005635</name>
</gene>
<reference evidence="1 2" key="1">
    <citation type="journal article" date="2023" name="Plants (Basel)">
        <title>Bridging the Gap: Combining Genomics and Transcriptomics Approaches to Understand Stylosanthes scabra, an Orphan Legume from the Brazilian Caatinga.</title>
        <authorList>
            <person name="Ferreira-Neto J.R.C."/>
            <person name="da Silva M.D."/>
            <person name="Binneck E."/>
            <person name="de Melo N.F."/>
            <person name="da Silva R.H."/>
            <person name="de Melo A.L.T.M."/>
            <person name="Pandolfi V."/>
            <person name="Bustamante F.O."/>
            <person name="Brasileiro-Vidal A.C."/>
            <person name="Benko-Iseppon A.M."/>
        </authorList>
    </citation>
    <scope>NUCLEOTIDE SEQUENCE [LARGE SCALE GENOMIC DNA]</scope>
    <source>
        <tissue evidence="1">Leaves</tissue>
    </source>
</reference>
<dbReference type="EMBL" id="JASCZI010090632">
    <property type="protein sequence ID" value="MED6143363.1"/>
    <property type="molecule type" value="Genomic_DNA"/>
</dbReference>
<protein>
    <submittedName>
        <fullName evidence="1">Uncharacterized protein</fullName>
    </submittedName>
</protein>
<dbReference type="Proteomes" id="UP001341840">
    <property type="component" value="Unassembled WGS sequence"/>
</dbReference>
<sequence length="140" mass="16445">MRDDIESILRLSLSPKLRQRPRSLPHPQRRWLRPNNFHSIVAMVLACLRYWDQRLRASTGMNRLWREFDDVGDCEWKGLHGELSIRKLSPLNGIERPKWKTRVVSEDTISGRAQWEDGRVGRQSCTPKRQCSYSSSLESI</sequence>
<evidence type="ECO:0000313" key="2">
    <source>
        <dbReference type="Proteomes" id="UP001341840"/>
    </source>
</evidence>